<proteinExistence type="predicted"/>
<protein>
    <submittedName>
        <fullName evidence="2 4">Uncharacterized protein</fullName>
    </submittedName>
</protein>
<dbReference type="EMBL" id="MU003693">
    <property type="protein sequence ID" value="KAF2816141.1"/>
    <property type="molecule type" value="Genomic_DNA"/>
</dbReference>
<accession>A0A6A6Z4S9</accession>
<gene>
    <name evidence="2 4" type="ORF">BDZ99DRAFT_484839</name>
</gene>
<evidence type="ECO:0000313" key="4">
    <source>
        <dbReference type="RefSeq" id="XP_033583105.1"/>
    </source>
</evidence>
<dbReference type="Proteomes" id="UP000504636">
    <property type="component" value="Unplaced"/>
</dbReference>
<dbReference type="OrthoDB" id="5552418at2759"/>
<name>A0A6A6Z4S9_9PEZI</name>
<reference evidence="2 4" key="1">
    <citation type="journal article" date="2020" name="Stud. Mycol.">
        <title>101 Dothideomycetes genomes: a test case for predicting lifestyles and emergence of pathogens.</title>
        <authorList>
            <person name="Haridas S."/>
            <person name="Albert R."/>
            <person name="Binder M."/>
            <person name="Bloem J."/>
            <person name="Labutti K."/>
            <person name="Salamov A."/>
            <person name="Andreopoulos B."/>
            <person name="Baker S."/>
            <person name="Barry K."/>
            <person name="Bills G."/>
            <person name="Bluhm B."/>
            <person name="Cannon C."/>
            <person name="Castanera R."/>
            <person name="Culley D."/>
            <person name="Daum C."/>
            <person name="Ezra D."/>
            <person name="Gonzalez J."/>
            <person name="Henrissat B."/>
            <person name="Kuo A."/>
            <person name="Liang C."/>
            <person name="Lipzen A."/>
            <person name="Lutzoni F."/>
            <person name="Magnuson J."/>
            <person name="Mondo S."/>
            <person name="Nolan M."/>
            <person name="Ohm R."/>
            <person name="Pangilinan J."/>
            <person name="Park H.-J."/>
            <person name="Ramirez L."/>
            <person name="Alfaro M."/>
            <person name="Sun H."/>
            <person name="Tritt A."/>
            <person name="Yoshinaga Y."/>
            <person name="Zwiers L.-H."/>
            <person name="Turgeon B."/>
            <person name="Goodwin S."/>
            <person name="Spatafora J."/>
            <person name="Crous P."/>
            <person name="Grigoriev I."/>
        </authorList>
    </citation>
    <scope>NUCLEOTIDE SEQUENCE</scope>
    <source>
        <strain evidence="2 4">CBS 304.34</strain>
    </source>
</reference>
<evidence type="ECO:0000313" key="3">
    <source>
        <dbReference type="Proteomes" id="UP000504636"/>
    </source>
</evidence>
<feature type="compositionally biased region" description="Polar residues" evidence="1">
    <location>
        <begin position="73"/>
        <end position="94"/>
    </location>
</feature>
<reference evidence="4" key="2">
    <citation type="submission" date="2020-04" db="EMBL/GenBank/DDBJ databases">
        <authorList>
            <consortium name="NCBI Genome Project"/>
        </authorList>
    </citation>
    <scope>NUCLEOTIDE SEQUENCE</scope>
    <source>
        <strain evidence="4">CBS 304.34</strain>
    </source>
</reference>
<organism evidence="2">
    <name type="scientific">Mytilinidion resinicola</name>
    <dbReference type="NCBI Taxonomy" id="574789"/>
    <lineage>
        <taxon>Eukaryota</taxon>
        <taxon>Fungi</taxon>
        <taxon>Dikarya</taxon>
        <taxon>Ascomycota</taxon>
        <taxon>Pezizomycotina</taxon>
        <taxon>Dothideomycetes</taxon>
        <taxon>Pleosporomycetidae</taxon>
        <taxon>Mytilinidiales</taxon>
        <taxon>Mytilinidiaceae</taxon>
        <taxon>Mytilinidion</taxon>
    </lineage>
</organism>
<feature type="region of interest" description="Disordered" evidence="1">
    <location>
        <begin position="1"/>
        <end position="48"/>
    </location>
</feature>
<sequence length="389" mass="42001">MENNDRRQRQNTAPGYAGQQGLYNPAAHTSRTGSLTGQSPTSAPASGNARSAYAYPTYGDSSAQFVGIQSAYTGDYPSSEQQQQHTRPSGQYPQYGQGLMYNPGAAGAATPASPYDASIAPYAGQPRHQSAAIEVLSSQFGVPQQYYNVAGDAAAGTQSAGAGGPTSAPGLAHNVTSYAQMGYTTQQSPREQQLQQPSYAAGMTDPSQGASSASFGYAQAGGSIQGSEFDTAYNQYQTELKRTFQHVRDGRLGEAATLLMNISNWLLGNAEALGLVRDDEAMHAERLKLWDEFNTCWLTTLQQQKNMLETGQRPQPPQSIIEYDSLEEMGKQLVHLCDNMEKHGLVDYQMGVWEEEIINMLTTCLDMLENMSGSAGPTQRTLSASARRR</sequence>
<dbReference type="RefSeq" id="XP_033583105.1">
    <property type="nucleotide sequence ID" value="XM_033722668.1"/>
</dbReference>
<reference evidence="4" key="3">
    <citation type="submission" date="2025-04" db="UniProtKB">
        <authorList>
            <consortium name="RefSeq"/>
        </authorList>
    </citation>
    <scope>IDENTIFICATION</scope>
    <source>
        <strain evidence="4">CBS 304.34</strain>
    </source>
</reference>
<feature type="compositionally biased region" description="Polar residues" evidence="1">
    <location>
        <begin position="27"/>
        <end position="48"/>
    </location>
</feature>
<keyword evidence="3" id="KW-1185">Reference proteome</keyword>
<evidence type="ECO:0000313" key="2">
    <source>
        <dbReference type="EMBL" id="KAF2816141.1"/>
    </source>
</evidence>
<evidence type="ECO:0000256" key="1">
    <source>
        <dbReference type="SAM" id="MobiDB-lite"/>
    </source>
</evidence>
<dbReference type="GeneID" id="54463561"/>
<feature type="region of interest" description="Disordered" evidence="1">
    <location>
        <begin position="73"/>
        <end position="98"/>
    </location>
</feature>
<dbReference type="AlphaFoldDB" id="A0A6A6Z4S9"/>